<name>A0A6B3LXV7_9BACT</name>
<evidence type="ECO:0000313" key="3">
    <source>
        <dbReference type="Proteomes" id="UP000474777"/>
    </source>
</evidence>
<dbReference type="AlphaFoldDB" id="A0A6B3LXV7"/>
<evidence type="ECO:0008006" key="4">
    <source>
        <dbReference type="Google" id="ProtNLM"/>
    </source>
</evidence>
<dbReference type="Proteomes" id="UP000474777">
    <property type="component" value="Unassembled WGS sequence"/>
</dbReference>
<feature type="transmembrane region" description="Helical" evidence="1">
    <location>
        <begin position="147"/>
        <end position="164"/>
    </location>
</feature>
<keyword evidence="1" id="KW-0472">Membrane</keyword>
<dbReference type="EMBL" id="JAAGWD010000004">
    <property type="protein sequence ID" value="NEM98311.1"/>
    <property type="molecule type" value="Genomic_DNA"/>
</dbReference>
<keyword evidence="3" id="KW-1185">Reference proteome</keyword>
<reference evidence="2 3" key="1">
    <citation type="submission" date="2020-02" db="EMBL/GenBank/DDBJ databases">
        <authorList>
            <person name="Kim M.K."/>
        </authorList>
    </citation>
    <scope>NUCLEOTIDE SEQUENCE [LARGE SCALE GENOMIC DNA]</scope>
    <source>
        <strain evidence="2 3">BT327</strain>
    </source>
</reference>
<keyword evidence="1" id="KW-0812">Transmembrane</keyword>
<feature type="transmembrane region" description="Helical" evidence="1">
    <location>
        <begin position="230"/>
        <end position="246"/>
    </location>
</feature>
<gene>
    <name evidence="2" type="ORF">GXP69_11445</name>
</gene>
<protein>
    <recommendedName>
        <fullName evidence="4">Zinc/iron permease</fullName>
    </recommendedName>
</protein>
<feature type="transmembrane region" description="Helical" evidence="1">
    <location>
        <begin position="71"/>
        <end position="91"/>
    </location>
</feature>
<feature type="transmembrane region" description="Helical" evidence="1">
    <location>
        <begin position="33"/>
        <end position="51"/>
    </location>
</feature>
<keyword evidence="1" id="KW-1133">Transmembrane helix</keyword>
<evidence type="ECO:0000256" key="1">
    <source>
        <dbReference type="SAM" id="Phobius"/>
    </source>
</evidence>
<comment type="caution">
    <text evidence="2">The sequence shown here is derived from an EMBL/GenBank/DDBJ whole genome shotgun (WGS) entry which is preliminary data.</text>
</comment>
<feature type="transmembrane region" description="Helical" evidence="1">
    <location>
        <begin position="176"/>
        <end position="194"/>
    </location>
</feature>
<accession>A0A6B3LXV7</accession>
<feature type="transmembrane region" description="Helical" evidence="1">
    <location>
        <begin position="112"/>
        <end position="135"/>
    </location>
</feature>
<evidence type="ECO:0000313" key="2">
    <source>
        <dbReference type="EMBL" id="NEM98311.1"/>
    </source>
</evidence>
<sequence>MEHPISVWPILFLVLIHFYGNRLRFLAGVPRSIWLSGAGGVSVAYVFLHLFPELQEGQEHLQENTWWATRFLEHHVYLVSLFGLAVFYGLERSVVSMKRVQVAKDNKEDSKIAPTGIFWVHIGSFAIYNALIGYILFQREEGPVHEMILFSIAMALHFLVNDFGLMEHHRETYRKYGRWILVLFLVLGWGVGFVKEVPQTVVIVLMAFVGGGVIMNVLKEELPEERESRYWAFALGAGLYAILLLSL</sequence>
<feature type="transmembrane region" description="Helical" evidence="1">
    <location>
        <begin position="6"/>
        <end position="21"/>
    </location>
</feature>
<proteinExistence type="predicted"/>
<dbReference type="RefSeq" id="WP_163915193.1">
    <property type="nucleotide sequence ID" value="NZ_JAAGWD010000004.1"/>
</dbReference>
<organism evidence="2 3">
    <name type="scientific">Pontibacter burrus</name>
    <dbReference type="NCBI Taxonomy" id="2704466"/>
    <lineage>
        <taxon>Bacteria</taxon>
        <taxon>Pseudomonadati</taxon>
        <taxon>Bacteroidota</taxon>
        <taxon>Cytophagia</taxon>
        <taxon>Cytophagales</taxon>
        <taxon>Hymenobacteraceae</taxon>
        <taxon>Pontibacter</taxon>
    </lineage>
</organism>
<feature type="transmembrane region" description="Helical" evidence="1">
    <location>
        <begin position="200"/>
        <end position="218"/>
    </location>
</feature>